<evidence type="ECO:0000313" key="1">
    <source>
        <dbReference type="EMBL" id="KAA1068123.1"/>
    </source>
</evidence>
<accession>A0A5B0LW83</accession>
<organism evidence="1 2">
    <name type="scientific">Puccinia graminis f. sp. tritici</name>
    <dbReference type="NCBI Taxonomy" id="56615"/>
    <lineage>
        <taxon>Eukaryota</taxon>
        <taxon>Fungi</taxon>
        <taxon>Dikarya</taxon>
        <taxon>Basidiomycota</taxon>
        <taxon>Pucciniomycotina</taxon>
        <taxon>Pucciniomycetes</taxon>
        <taxon>Pucciniales</taxon>
        <taxon>Pucciniaceae</taxon>
        <taxon>Puccinia</taxon>
    </lineage>
</organism>
<sequence>MKPPAGLAEALPQFPSVLDPVGLQVELVAWSQRVQWAHTHLVPRVRKSEGMFQYIERTHLKEHFNIFLFGMPLSDREALMTSLVDTFMVRTDLIHICDPEVRP</sequence>
<dbReference type="Proteomes" id="UP000325313">
    <property type="component" value="Unassembled WGS sequence"/>
</dbReference>
<gene>
    <name evidence="1" type="ORF">PGTUg99_019280</name>
</gene>
<dbReference type="EMBL" id="VDEP01000506">
    <property type="protein sequence ID" value="KAA1068123.1"/>
    <property type="molecule type" value="Genomic_DNA"/>
</dbReference>
<reference evidence="1 2" key="1">
    <citation type="submission" date="2019-05" db="EMBL/GenBank/DDBJ databases">
        <title>Emergence of the Ug99 lineage of the wheat stem rust pathogen through somatic hybridization.</title>
        <authorList>
            <person name="Li F."/>
            <person name="Upadhyaya N.M."/>
            <person name="Sperschneider J."/>
            <person name="Matny O."/>
            <person name="Nguyen-Phuc H."/>
            <person name="Mago R."/>
            <person name="Raley C."/>
            <person name="Miller M.E."/>
            <person name="Silverstein K.A.T."/>
            <person name="Henningsen E."/>
            <person name="Hirsch C.D."/>
            <person name="Visser B."/>
            <person name="Pretorius Z.A."/>
            <person name="Steffenson B.J."/>
            <person name="Schwessinger B."/>
            <person name="Dodds P.N."/>
            <person name="Figueroa M."/>
        </authorList>
    </citation>
    <scope>NUCLEOTIDE SEQUENCE [LARGE SCALE GENOMIC DNA]</scope>
    <source>
        <strain evidence="1 2">Ug99</strain>
    </source>
</reference>
<dbReference type="AlphaFoldDB" id="A0A5B0LW83"/>
<proteinExistence type="predicted"/>
<evidence type="ECO:0000313" key="2">
    <source>
        <dbReference type="Proteomes" id="UP000325313"/>
    </source>
</evidence>
<comment type="caution">
    <text evidence="1">The sequence shown here is derived from an EMBL/GenBank/DDBJ whole genome shotgun (WGS) entry which is preliminary data.</text>
</comment>
<protein>
    <submittedName>
        <fullName evidence="1">Uncharacterized protein</fullName>
    </submittedName>
</protein>
<name>A0A5B0LW83_PUCGR</name>